<comment type="caution">
    <text evidence="1">The sequence shown here is derived from an EMBL/GenBank/DDBJ whole genome shotgun (WGS) entry which is preliminary data.</text>
</comment>
<sequence length="42" mass="4916">MNDAQIFPWQSQIWERLVHDSQRLPHAILLHGRAGIGKYNFA</sequence>
<dbReference type="EMBL" id="DNAA01000080">
    <property type="protein sequence ID" value="HBA08699.1"/>
    <property type="molecule type" value="Genomic_DNA"/>
</dbReference>
<accession>A0A351R9H8</accession>
<dbReference type="AlphaFoldDB" id="A0A351R9H8"/>
<name>A0A351R9H8_9PROT</name>
<evidence type="ECO:0000313" key="1">
    <source>
        <dbReference type="EMBL" id="HBA08699.1"/>
    </source>
</evidence>
<organism evidence="1 2">
    <name type="scientific">Methylotenera mobilis</name>
    <dbReference type="NCBI Taxonomy" id="359408"/>
    <lineage>
        <taxon>Bacteria</taxon>
        <taxon>Pseudomonadati</taxon>
        <taxon>Pseudomonadota</taxon>
        <taxon>Betaproteobacteria</taxon>
        <taxon>Nitrosomonadales</taxon>
        <taxon>Methylophilaceae</taxon>
        <taxon>Methylotenera</taxon>
    </lineage>
</organism>
<dbReference type="Gene3D" id="3.40.50.300">
    <property type="entry name" value="P-loop containing nucleotide triphosphate hydrolases"/>
    <property type="match status" value="1"/>
</dbReference>
<reference evidence="1 2" key="1">
    <citation type="journal article" date="2018" name="Nat. Biotechnol.">
        <title>A standardized bacterial taxonomy based on genome phylogeny substantially revises the tree of life.</title>
        <authorList>
            <person name="Parks D.H."/>
            <person name="Chuvochina M."/>
            <person name="Waite D.W."/>
            <person name="Rinke C."/>
            <person name="Skarshewski A."/>
            <person name="Chaumeil P.A."/>
            <person name="Hugenholtz P."/>
        </authorList>
    </citation>
    <scope>NUCLEOTIDE SEQUENCE [LARGE SCALE GENOMIC DNA]</scope>
    <source>
        <strain evidence="1">UBA9958</strain>
    </source>
</reference>
<evidence type="ECO:0000313" key="2">
    <source>
        <dbReference type="Proteomes" id="UP000264313"/>
    </source>
</evidence>
<feature type="non-terminal residue" evidence="1">
    <location>
        <position position="42"/>
    </location>
</feature>
<dbReference type="Proteomes" id="UP000264313">
    <property type="component" value="Unassembled WGS sequence"/>
</dbReference>
<dbReference type="InterPro" id="IPR027417">
    <property type="entry name" value="P-loop_NTPase"/>
</dbReference>
<proteinExistence type="predicted"/>
<gene>
    <name evidence="1" type="ORF">DCW48_03335</name>
</gene>
<protein>
    <submittedName>
        <fullName evidence="1">DNA polymerase III subunit delta</fullName>
    </submittedName>
</protein>